<organism evidence="2 3">
    <name type="scientific">Microbulbifer spongiae</name>
    <dbReference type="NCBI Taxonomy" id="2944933"/>
    <lineage>
        <taxon>Bacteria</taxon>
        <taxon>Pseudomonadati</taxon>
        <taxon>Pseudomonadota</taxon>
        <taxon>Gammaproteobacteria</taxon>
        <taxon>Cellvibrionales</taxon>
        <taxon>Microbulbiferaceae</taxon>
        <taxon>Microbulbifer</taxon>
    </lineage>
</organism>
<evidence type="ECO:0000313" key="3">
    <source>
        <dbReference type="Proteomes" id="UP001321520"/>
    </source>
</evidence>
<evidence type="ECO:0000256" key="1">
    <source>
        <dbReference type="SAM" id="MobiDB-lite"/>
    </source>
</evidence>
<dbReference type="EMBL" id="CP098023">
    <property type="protein sequence ID" value="WKD48812.1"/>
    <property type="molecule type" value="Genomic_DNA"/>
</dbReference>
<proteinExistence type="predicted"/>
<reference evidence="2 3" key="1">
    <citation type="submission" date="2022-05" db="EMBL/GenBank/DDBJ databases">
        <title>Microbulbifer sp. nov., isolated from sponge.</title>
        <authorList>
            <person name="Gao L."/>
        </authorList>
    </citation>
    <scope>NUCLEOTIDE SEQUENCE [LARGE SCALE GENOMIC DNA]</scope>
    <source>
        <strain evidence="2 3">MI-G</strain>
    </source>
</reference>
<dbReference type="Proteomes" id="UP001321520">
    <property type="component" value="Chromosome"/>
</dbReference>
<accession>A0ABY9E907</accession>
<gene>
    <name evidence="2" type="ORF">M8T91_12975</name>
</gene>
<feature type="compositionally biased region" description="Low complexity" evidence="1">
    <location>
        <begin position="102"/>
        <end position="120"/>
    </location>
</feature>
<dbReference type="RefSeq" id="WP_301414588.1">
    <property type="nucleotide sequence ID" value="NZ_CP098023.1"/>
</dbReference>
<protein>
    <submittedName>
        <fullName evidence="2">Uncharacterized protein</fullName>
    </submittedName>
</protein>
<keyword evidence="3" id="KW-1185">Reference proteome</keyword>
<name>A0ABY9E907_9GAMM</name>
<sequence>MLNYASRTLEPIDKVIGHFWLFDLYVYGVEPHLLWETEQAPSIARSNMGRAKVTPWMYWLRPIGKLWRSAGQPYYLIRHDAFYPAQKPHRYRAHSENKNLTPASESSSASAPSVFAFSRT</sequence>
<feature type="region of interest" description="Disordered" evidence="1">
    <location>
        <begin position="93"/>
        <end position="120"/>
    </location>
</feature>
<evidence type="ECO:0000313" key="2">
    <source>
        <dbReference type="EMBL" id="WKD48812.1"/>
    </source>
</evidence>